<reference evidence="1" key="1">
    <citation type="journal article" date="2023" name="G3 (Bethesda)">
        <title>A reference genome for the long-term kleptoplast-retaining sea slug Elysia crispata morphotype clarki.</title>
        <authorList>
            <person name="Eastman K.E."/>
            <person name="Pendleton A.L."/>
            <person name="Shaikh M.A."/>
            <person name="Suttiyut T."/>
            <person name="Ogas R."/>
            <person name="Tomko P."/>
            <person name="Gavelis G."/>
            <person name="Widhalm J.R."/>
            <person name="Wisecaver J.H."/>
        </authorList>
    </citation>
    <scope>NUCLEOTIDE SEQUENCE</scope>
    <source>
        <strain evidence="1">ECLA1</strain>
    </source>
</reference>
<sequence>MVTCPQRGPNGDHRRSLRDQYRNDRHVCLSHRSAAMGGGRTRLLGTYAAHRAHAHRPSLTLKDIWVYICEDHGSASGISLLSS</sequence>
<keyword evidence="2" id="KW-1185">Reference proteome</keyword>
<dbReference type="Proteomes" id="UP001283361">
    <property type="component" value="Unassembled WGS sequence"/>
</dbReference>
<gene>
    <name evidence="1" type="ORF">RRG08_067084</name>
</gene>
<name>A0AAE1B977_9GAST</name>
<accession>A0AAE1B977</accession>
<dbReference type="EMBL" id="JAWDGP010000342">
    <property type="protein sequence ID" value="KAK3801281.1"/>
    <property type="molecule type" value="Genomic_DNA"/>
</dbReference>
<organism evidence="1 2">
    <name type="scientific">Elysia crispata</name>
    <name type="common">lettuce slug</name>
    <dbReference type="NCBI Taxonomy" id="231223"/>
    <lineage>
        <taxon>Eukaryota</taxon>
        <taxon>Metazoa</taxon>
        <taxon>Spiralia</taxon>
        <taxon>Lophotrochozoa</taxon>
        <taxon>Mollusca</taxon>
        <taxon>Gastropoda</taxon>
        <taxon>Heterobranchia</taxon>
        <taxon>Euthyneura</taxon>
        <taxon>Panpulmonata</taxon>
        <taxon>Sacoglossa</taxon>
        <taxon>Placobranchoidea</taxon>
        <taxon>Plakobranchidae</taxon>
        <taxon>Elysia</taxon>
    </lineage>
</organism>
<dbReference type="AlphaFoldDB" id="A0AAE1B977"/>
<evidence type="ECO:0000313" key="2">
    <source>
        <dbReference type="Proteomes" id="UP001283361"/>
    </source>
</evidence>
<evidence type="ECO:0000313" key="1">
    <source>
        <dbReference type="EMBL" id="KAK3801281.1"/>
    </source>
</evidence>
<protein>
    <submittedName>
        <fullName evidence="1">Uncharacterized protein</fullName>
    </submittedName>
</protein>
<comment type="caution">
    <text evidence="1">The sequence shown here is derived from an EMBL/GenBank/DDBJ whole genome shotgun (WGS) entry which is preliminary data.</text>
</comment>
<proteinExistence type="predicted"/>